<sequence length="906" mass="97216">MSDLPGDAYFRRMLVTSALTEAERLHAAYETGGNVADLDAAVAAFEEALGLADEADTRSAALNGLGTALWSRAERSAQVEVLDQAIDAFRQASAALDHGAGLSSIDRLIPAFQSNLAGALRFRWRLTGAEQDLAESIAAVRAALAATDVDDQRRPNRLSNLGEGLLSRHHQLGDSSALAEAIEVFQEALDSARPRSDARAFAGANLAEALRRQYLSSRTRDPAVLDRAIDLARATLAATPPDRLLHPRFQSNLAVLLITRYHATHSPADLDEATTRAEQALAATPPGHPNRVERLSVLTGIKQAQVVRGSGLLNADLRRTPKPTKRLTRRFGLSKQRRQLDEFVSATAEAVAAGPSGYRRSDALLSHGAALAFQSELTNDRKAGAAALAVLRQLAADQTATVHSRIEAATLTAFSLLAQSNNTDVAGASESLGLAVELLPQTAPRRLPYADREHELAGFTGLAGHAAACEIALGRPDRAVELLETGRGVLLGQALDARTEVTDLHERHPELAARFEHLRTALDRPEGAVFLTAQTDEPTLSGEDRHALADEWDQLIDTIRHQSGFEDFLRPPKIDELLAIAGAEGPVVIVNTSVLRCDALILADGTVQLVELPELHFADLTDRAEAFRTAILSRDDEEVQKTLTWLGKAVTQPVLDALDRPARVWWIPTGPLTTLPLHAAGSPDGPSVLDLVISSYVPTVRSLADARRTGRGSDQAPLIVSVPAAPGTPPLPRVRDETAELSSRFPAARILTDDQATRQRVLDALPQHRSVHFACHAVSAADGAATSQLLLHHHQSDPLTVADLARLRLDDAETAYLSACDTSISRGDLTDEALHITGAFQMAGFRHVIGTLWSVGDQTARTVAGQYYSAVQTQDPAVALHTAVQAVRTTYPNRPAVWAPFVHAGA</sequence>
<accession>A0ABN2AZ72</accession>
<dbReference type="RefSeq" id="WP_344175018.1">
    <property type="nucleotide sequence ID" value="NZ_BAAANC010000002.1"/>
</dbReference>
<feature type="region of interest" description="Disordered" evidence="1">
    <location>
        <begin position="706"/>
        <end position="732"/>
    </location>
</feature>
<organism evidence="3 4">
    <name type="scientific">Kribbella lupini</name>
    <dbReference type="NCBI Taxonomy" id="291602"/>
    <lineage>
        <taxon>Bacteria</taxon>
        <taxon>Bacillati</taxon>
        <taxon>Actinomycetota</taxon>
        <taxon>Actinomycetes</taxon>
        <taxon>Propionibacteriales</taxon>
        <taxon>Kribbellaceae</taxon>
        <taxon>Kribbella</taxon>
    </lineage>
</organism>
<gene>
    <name evidence="3" type="ORF">GCM10009741_33340</name>
</gene>
<dbReference type="Gene3D" id="1.25.40.10">
    <property type="entry name" value="Tetratricopeptide repeat domain"/>
    <property type="match status" value="1"/>
</dbReference>
<dbReference type="EMBL" id="BAAANC010000002">
    <property type="protein sequence ID" value="GAA1528837.1"/>
    <property type="molecule type" value="Genomic_DNA"/>
</dbReference>
<keyword evidence="4" id="KW-1185">Reference proteome</keyword>
<feature type="domain" description="CHAT" evidence="2">
    <location>
        <begin position="640"/>
        <end position="905"/>
    </location>
</feature>
<evidence type="ECO:0000256" key="1">
    <source>
        <dbReference type="SAM" id="MobiDB-lite"/>
    </source>
</evidence>
<dbReference type="Pfam" id="PF12770">
    <property type="entry name" value="CHAT"/>
    <property type="match status" value="1"/>
</dbReference>
<protein>
    <submittedName>
        <fullName evidence="3">CHAT domain-containing protein</fullName>
    </submittedName>
</protein>
<dbReference type="Proteomes" id="UP001500363">
    <property type="component" value="Unassembled WGS sequence"/>
</dbReference>
<evidence type="ECO:0000313" key="3">
    <source>
        <dbReference type="EMBL" id="GAA1528837.1"/>
    </source>
</evidence>
<evidence type="ECO:0000259" key="2">
    <source>
        <dbReference type="Pfam" id="PF12770"/>
    </source>
</evidence>
<proteinExistence type="predicted"/>
<name>A0ABN2AZ72_9ACTN</name>
<dbReference type="InterPro" id="IPR011990">
    <property type="entry name" value="TPR-like_helical_dom_sf"/>
</dbReference>
<reference evidence="3 4" key="1">
    <citation type="journal article" date="2019" name="Int. J. Syst. Evol. Microbiol.">
        <title>The Global Catalogue of Microorganisms (GCM) 10K type strain sequencing project: providing services to taxonomists for standard genome sequencing and annotation.</title>
        <authorList>
            <consortium name="The Broad Institute Genomics Platform"/>
            <consortium name="The Broad Institute Genome Sequencing Center for Infectious Disease"/>
            <person name="Wu L."/>
            <person name="Ma J."/>
        </authorList>
    </citation>
    <scope>NUCLEOTIDE SEQUENCE [LARGE SCALE GENOMIC DNA]</scope>
    <source>
        <strain evidence="3 4">JCM 14303</strain>
    </source>
</reference>
<comment type="caution">
    <text evidence="3">The sequence shown here is derived from an EMBL/GenBank/DDBJ whole genome shotgun (WGS) entry which is preliminary data.</text>
</comment>
<evidence type="ECO:0000313" key="4">
    <source>
        <dbReference type="Proteomes" id="UP001500363"/>
    </source>
</evidence>
<dbReference type="InterPro" id="IPR024983">
    <property type="entry name" value="CHAT_dom"/>
</dbReference>